<gene>
    <name evidence="3" type="ORF">CYMTET_30074</name>
</gene>
<dbReference type="EMBL" id="LGRX02017245">
    <property type="protein sequence ID" value="KAK3261000.1"/>
    <property type="molecule type" value="Genomic_DNA"/>
</dbReference>
<proteinExistence type="predicted"/>
<feature type="coiled-coil region" evidence="1">
    <location>
        <begin position="135"/>
        <end position="197"/>
    </location>
</feature>
<organism evidence="3 4">
    <name type="scientific">Cymbomonas tetramitiformis</name>
    <dbReference type="NCBI Taxonomy" id="36881"/>
    <lineage>
        <taxon>Eukaryota</taxon>
        <taxon>Viridiplantae</taxon>
        <taxon>Chlorophyta</taxon>
        <taxon>Pyramimonadophyceae</taxon>
        <taxon>Pyramimonadales</taxon>
        <taxon>Pyramimonadaceae</taxon>
        <taxon>Cymbomonas</taxon>
    </lineage>
</organism>
<feature type="region of interest" description="Disordered" evidence="2">
    <location>
        <begin position="414"/>
        <end position="433"/>
    </location>
</feature>
<comment type="caution">
    <text evidence="3">The sequence shown here is derived from an EMBL/GenBank/DDBJ whole genome shotgun (WGS) entry which is preliminary data.</text>
</comment>
<feature type="coiled-coil region" evidence="1">
    <location>
        <begin position="466"/>
        <end position="546"/>
    </location>
</feature>
<protein>
    <submittedName>
        <fullName evidence="3">Uncharacterized protein</fullName>
    </submittedName>
</protein>
<dbReference type="AlphaFoldDB" id="A0AAE0FK71"/>
<keyword evidence="4" id="KW-1185">Reference proteome</keyword>
<feature type="coiled-coil region" evidence="1">
    <location>
        <begin position="230"/>
        <end position="323"/>
    </location>
</feature>
<evidence type="ECO:0000256" key="1">
    <source>
        <dbReference type="SAM" id="Coils"/>
    </source>
</evidence>
<keyword evidence="1" id="KW-0175">Coiled coil</keyword>
<dbReference type="Proteomes" id="UP001190700">
    <property type="component" value="Unassembled WGS sequence"/>
</dbReference>
<accession>A0AAE0FK71</accession>
<reference evidence="3 4" key="1">
    <citation type="journal article" date="2015" name="Genome Biol. Evol.">
        <title>Comparative Genomics of a Bacterivorous Green Alga Reveals Evolutionary Causalities and Consequences of Phago-Mixotrophic Mode of Nutrition.</title>
        <authorList>
            <person name="Burns J.A."/>
            <person name="Paasch A."/>
            <person name="Narechania A."/>
            <person name="Kim E."/>
        </authorList>
    </citation>
    <scope>NUCLEOTIDE SEQUENCE [LARGE SCALE GENOMIC DNA]</scope>
    <source>
        <strain evidence="3 4">PLY_AMNH</strain>
    </source>
</reference>
<evidence type="ECO:0000313" key="4">
    <source>
        <dbReference type="Proteomes" id="UP001190700"/>
    </source>
</evidence>
<evidence type="ECO:0000313" key="3">
    <source>
        <dbReference type="EMBL" id="KAK3261000.1"/>
    </source>
</evidence>
<sequence length="613" mass="68372">MPIVGNATEGRCCWHLPVVSSKHRFQRSGVNEPQVCGVWVAPGQLQEELERAKELLADCRTSENTLEARCAGQEAGTTAAKQQLEQEVERLRVLLTGEVMARTAAEAAVQAAAEAAPVLWRDVFRDLASSVSLSAAKARERLQEALRSEQALQEHLDCELAAKTELQRQAAGEEERCQALEAQLEAEKKARAGLKHDLDDLVTSFRESFAKAQAAQMLAEQALNSEASHRQAAEEALAHEVEARQRLEKALEAESAARQLAEGTLGREVQLCRESQEALKVEVEARKRAEERAEVTEVEVETRRRAEVKLANEIERRVDVENELASALLAHQQVQHSRGEIAQSVMRSVACGTAEVTSGISELEARLEAAENSVEEQIHARRVAEERVLEETQARKEAQEKLLLELENAERELERQEAARAAQEQAHAHALEGQRQAEERLAAGVQVCCCPDAASQEGTAQDVVSLVKQEELAQKKEQLEQRLEAQEQARQAAEEMLRKERSSREHNLETVRGELNQLMEAVQQSLDTEKKARQQLDRTLREEQARHSSAVATLKVRSACPDLLPLGELYAGDTLDGWMDGFINPLHHVRPHNFLRFRISQASYAWAPMLDRA</sequence>
<evidence type="ECO:0000256" key="2">
    <source>
        <dbReference type="SAM" id="MobiDB-lite"/>
    </source>
</evidence>
<name>A0AAE0FK71_9CHLO</name>